<evidence type="ECO:0000313" key="4">
    <source>
        <dbReference type="RefSeq" id="XP_023386309.1"/>
    </source>
</evidence>
<dbReference type="Proteomes" id="UP000515202">
    <property type="component" value="Unplaced"/>
</dbReference>
<dbReference type="RefSeq" id="XP_023386310.1">
    <property type="nucleotide sequence ID" value="XM_023530542.1"/>
</dbReference>
<evidence type="ECO:0000313" key="5">
    <source>
        <dbReference type="RefSeq" id="XP_023386310.1"/>
    </source>
</evidence>
<evidence type="ECO:0000313" key="3">
    <source>
        <dbReference type="Proteomes" id="UP000515202"/>
    </source>
</evidence>
<dbReference type="OrthoDB" id="10261632at2759"/>
<protein>
    <submittedName>
        <fullName evidence="4">Vacuolar protein sorting-associated protein 53 homolog isoform X1</fullName>
    </submittedName>
    <submittedName>
        <fullName evidence="5">Vacuolar protein sorting-associated protein 53 homolog isoform X2</fullName>
    </submittedName>
</protein>
<dbReference type="RefSeq" id="XP_023386309.1">
    <property type="nucleotide sequence ID" value="XM_023530541.1"/>
</dbReference>
<dbReference type="PANTHER" id="PTHR12820:SF0">
    <property type="entry name" value="VACUOLAR PROTEIN SORTING-ASSOCIATED PROTEIN 53 HOMOLOG"/>
    <property type="match status" value="1"/>
</dbReference>
<dbReference type="GO" id="GO:0005829">
    <property type="term" value="C:cytosol"/>
    <property type="evidence" value="ECO:0007669"/>
    <property type="project" value="GOC"/>
</dbReference>
<name>A0A6P6CFZ5_PTEVA</name>
<gene>
    <name evidence="4 5" type="primary">LOC111739416</name>
</gene>
<dbReference type="InterPro" id="IPR007234">
    <property type="entry name" value="Vps53_N"/>
</dbReference>
<evidence type="ECO:0000256" key="1">
    <source>
        <dbReference type="SAM" id="Coils"/>
    </source>
</evidence>
<dbReference type="KEGG" id="pvp:111739416"/>
<dbReference type="GeneID" id="111739416"/>
<sequence length="210" mass="23573">MMEEEELEFVEELEAVLQLTPDVQLAIEQVFPSQDPLDRADFNAVEYINALFPTEQSLANIDEVVNKIRLKIRRLDDNIRTVVRGQTNVGQDGRQALEEAQKAIQQLFGKIKDIKDKAEKSEQMVSLGFFLTFLYQKRKLASHPVILINGLLLSLAANHNTHVSKASPGSTFYINSGGAARDAVTHYPCCPTFAAMYLNTKSFLFLLSPK</sequence>
<reference evidence="4 5" key="1">
    <citation type="submission" date="2025-04" db="UniProtKB">
        <authorList>
            <consortium name="RefSeq"/>
        </authorList>
    </citation>
    <scope>IDENTIFICATION</scope>
    <source>
        <tissue evidence="4 5">Kidney</tissue>
    </source>
</reference>
<dbReference type="PANTHER" id="PTHR12820">
    <property type="entry name" value="VACUOLAR SORTING PROTEIN 53"/>
    <property type="match status" value="1"/>
</dbReference>
<keyword evidence="3" id="KW-1185">Reference proteome</keyword>
<evidence type="ECO:0000259" key="2">
    <source>
        <dbReference type="Pfam" id="PF04100"/>
    </source>
</evidence>
<dbReference type="InterPro" id="IPR039766">
    <property type="entry name" value="Vps53"/>
</dbReference>
<organism evidence="3 4">
    <name type="scientific">Pteropus vampyrus</name>
    <name type="common">Large flying fox</name>
    <dbReference type="NCBI Taxonomy" id="132908"/>
    <lineage>
        <taxon>Eukaryota</taxon>
        <taxon>Metazoa</taxon>
        <taxon>Chordata</taxon>
        <taxon>Craniata</taxon>
        <taxon>Vertebrata</taxon>
        <taxon>Euteleostomi</taxon>
        <taxon>Mammalia</taxon>
        <taxon>Eutheria</taxon>
        <taxon>Laurasiatheria</taxon>
        <taxon>Chiroptera</taxon>
        <taxon>Yinpterochiroptera</taxon>
        <taxon>Pteropodoidea</taxon>
        <taxon>Pteropodidae</taxon>
        <taxon>Pteropodinae</taxon>
        <taxon>Pteropus</taxon>
    </lineage>
</organism>
<dbReference type="GO" id="GO:0000938">
    <property type="term" value="C:GARP complex"/>
    <property type="evidence" value="ECO:0007669"/>
    <property type="project" value="InterPro"/>
</dbReference>
<feature type="coiled-coil region" evidence="1">
    <location>
        <begin position="97"/>
        <end position="124"/>
    </location>
</feature>
<dbReference type="Pfam" id="PF04100">
    <property type="entry name" value="Vps53_N"/>
    <property type="match status" value="1"/>
</dbReference>
<feature type="domain" description="Vps53 N-terminal" evidence="2">
    <location>
        <begin position="41"/>
        <end position="126"/>
    </location>
</feature>
<dbReference type="GO" id="GO:0042147">
    <property type="term" value="P:retrograde transport, endosome to Golgi"/>
    <property type="evidence" value="ECO:0007669"/>
    <property type="project" value="InterPro"/>
</dbReference>
<proteinExistence type="predicted"/>
<dbReference type="AlphaFoldDB" id="A0A6P6CFZ5"/>
<keyword evidence="1" id="KW-0175">Coiled coil</keyword>
<accession>A0A6P6CFZ5</accession>